<keyword evidence="1" id="KW-0472">Membrane</keyword>
<proteinExistence type="predicted"/>
<sequence>MMTSTNNDCTNDSVLNIVISRLRHPHSSAAFTFTSLSSVLSHLSRASSAGISLAYVLLNLMQATEHFALGFYLFIEHEYDSGDFAPLALVCVYFLGLFIACIVLPPHGRRFDVMTAVSAYVGWVLIAFLPIWDYMSSPPPYRRSFFAISSILHGILIPLGTIFGIASLFPQARLLRSRTDPGAVSVLALVFQTAIFALNAGYWPLRVTFNWQGWSHRYHGLHLVLLWYIITGWVTFDTGVFAIVQGSLLAIVKWQASGATSAETEPLLVR</sequence>
<feature type="transmembrane region" description="Helical" evidence="1">
    <location>
        <begin position="144"/>
        <end position="169"/>
    </location>
</feature>
<evidence type="ECO:0000313" key="2">
    <source>
        <dbReference type="EMBL" id="KAK1772872.1"/>
    </source>
</evidence>
<gene>
    <name evidence="2" type="ORF">QBC33DRAFT_584304</name>
</gene>
<organism evidence="2 3">
    <name type="scientific">Phialemonium atrogriseum</name>
    <dbReference type="NCBI Taxonomy" id="1093897"/>
    <lineage>
        <taxon>Eukaryota</taxon>
        <taxon>Fungi</taxon>
        <taxon>Dikarya</taxon>
        <taxon>Ascomycota</taxon>
        <taxon>Pezizomycotina</taxon>
        <taxon>Sordariomycetes</taxon>
        <taxon>Sordariomycetidae</taxon>
        <taxon>Cephalothecales</taxon>
        <taxon>Cephalothecaceae</taxon>
        <taxon>Phialemonium</taxon>
    </lineage>
</organism>
<dbReference type="GeneID" id="85314590"/>
<evidence type="ECO:0000313" key="3">
    <source>
        <dbReference type="Proteomes" id="UP001244011"/>
    </source>
</evidence>
<keyword evidence="1" id="KW-1133">Transmembrane helix</keyword>
<accession>A0AAJ0FM46</accession>
<keyword evidence="3" id="KW-1185">Reference proteome</keyword>
<protein>
    <submittedName>
        <fullName evidence="2">Uncharacterized protein</fullName>
    </submittedName>
</protein>
<feature type="transmembrane region" description="Helical" evidence="1">
    <location>
        <begin position="225"/>
        <end position="244"/>
    </location>
</feature>
<dbReference type="AlphaFoldDB" id="A0AAJ0FM46"/>
<name>A0AAJ0FM46_9PEZI</name>
<reference evidence="2" key="1">
    <citation type="submission" date="2023-06" db="EMBL/GenBank/DDBJ databases">
        <title>Genome-scale phylogeny and comparative genomics of the fungal order Sordariales.</title>
        <authorList>
            <consortium name="Lawrence Berkeley National Laboratory"/>
            <person name="Hensen N."/>
            <person name="Bonometti L."/>
            <person name="Westerberg I."/>
            <person name="Brannstrom I.O."/>
            <person name="Guillou S."/>
            <person name="Cros-Aarteil S."/>
            <person name="Calhoun S."/>
            <person name="Haridas S."/>
            <person name="Kuo A."/>
            <person name="Mondo S."/>
            <person name="Pangilinan J."/>
            <person name="Riley R."/>
            <person name="Labutti K."/>
            <person name="Andreopoulos B."/>
            <person name="Lipzen A."/>
            <person name="Chen C."/>
            <person name="Yanf M."/>
            <person name="Daum C."/>
            <person name="Ng V."/>
            <person name="Clum A."/>
            <person name="Steindorff A."/>
            <person name="Ohm R."/>
            <person name="Martin F."/>
            <person name="Silar P."/>
            <person name="Natvig D."/>
            <person name="Lalanne C."/>
            <person name="Gautier V."/>
            <person name="Ament-Velasquez S.L."/>
            <person name="Kruys A."/>
            <person name="Hutchinson M.I."/>
            <person name="Powell A.J."/>
            <person name="Barry K."/>
            <person name="Miller A.N."/>
            <person name="Grigoriev I.V."/>
            <person name="Debuchy R."/>
            <person name="Gladieux P."/>
            <person name="Thoren M.H."/>
            <person name="Johannesson H."/>
        </authorList>
    </citation>
    <scope>NUCLEOTIDE SEQUENCE</scope>
    <source>
        <strain evidence="2">8032-3</strain>
    </source>
</reference>
<feature type="transmembrane region" description="Helical" evidence="1">
    <location>
        <begin position="53"/>
        <end position="75"/>
    </location>
</feature>
<dbReference type="EMBL" id="MU838997">
    <property type="protein sequence ID" value="KAK1772872.1"/>
    <property type="molecule type" value="Genomic_DNA"/>
</dbReference>
<keyword evidence="1" id="KW-0812">Transmembrane</keyword>
<dbReference type="RefSeq" id="XP_060289085.1">
    <property type="nucleotide sequence ID" value="XM_060431403.1"/>
</dbReference>
<feature type="transmembrane region" description="Helical" evidence="1">
    <location>
        <begin position="181"/>
        <end position="205"/>
    </location>
</feature>
<evidence type="ECO:0000256" key="1">
    <source>
        <dbReference type="SAM" id="Phobius"/>
    </source>
</evidence>
<comment type="caution">
    <text evidence="2">The sequence shown here is derived from an EMBL/GenBank/DDBJ whole genome shotgun (WGS) entry which is preliminary data.</text>
</comment>
<feature type="transmembrane region" description="Helical" evidence="1">
    <location>
        <begin position="87"/>
        <end position="104"/>
    </location>
</feature>
<dbReference type="Proteomes" id="UP001244011">
    <property type="component" value="Unassembled WGS sequence"/>
</dbReference>
<feature type="transmembrane region" description="Helical" evidence="1">
    <location>
        <begin position="111"/>
        <end position="132"/>
    </location>
</feature>